<evidence type="ECO:0000259" key="10">
    <source>
        <dbReference type="Pfam" id="PF21796"/>
    </source>
</evidence>
<evidence type="ECO:0000259" key="8">
    <source>
        <dbReference type="Pfam" id="PF11600"/>
    </source>
</evidence>
<feature type="region of interest" description="Disordered" evidence="7">
    <location>
        <begin position="66"/>
        <end position="230"/>
    </location>
</feature>
<dbReference type="EMBL" id="JAVRRJ010000002">
    <property type="protein sequence ID" value="KAK5088143.1"/>
    <property type="molecule type" value="Genomic_DNA"/>
</dbReference>
<evidence type="ECO:0000256" key="1">
    <source>
        <dbReference type="ARBA" id="ARBA00004123"/>
    </source>
</evidence>
<protein>
    <recommendedName>
        <fullName evidence="13">Chromatin assembly factor 1 subunit A</fullName>
    </recommendedName>
</protein>
<evidence type="ECO:0000256" key="4">
    <source>
        <dbReference type="ARBA" id="ARBA00023186"/>
    </source>
</evidence>
<evidence type="ECO:0000256" key="3">
    <source>
        <dbReference type="ARBA" id="ARBA00022763"/>
    </source>
</evidence>
<feature type="compositionally biased region" description="Polar residues" evidence="7">
    <location>
        <begin position="205"/>
        <end position="214"/>
    </location>
</feature>
<feature type="compositionally biased region" description="Basic and acidic residues" evidence="7">
    <location>
        <begin position="89"/>
        <end position="179"/>
    </location>
</feature>
<keyword evidence="4" id="KW-0143">Chaperone</keyword>
<dbReference type="InterPro" id="IPR048800">
    <property type="entry name" value="Cac1-like_C"/>
</dbReference>
<dbReference type="AlphaFoldDB" id="A0AAN7T455"/>
<dbReference type="GO" id="GO:0005634">
    <property type="term" value="C:nucleus"/>
    <property type="evidence" value="ECO:0007669"/>
    <property type="project" value="UniProtKB-SubCell"/>
</dbReference>
<dbReference type="PANTHER" id="PTHR15272">
    <property type="entry name" value="CHROMATIN ASSEMBLY FACTOR 1 SUBUNIT A CAF-1 SUBUNIT A"/>
    <property type="match status" value="1"/>
</dbReference>
<comment type="caution">
    <text evidence="11">The sequence shown here is derived from an EMBL/GenBank/DDBJ whole genome shotgun (WGS) entry which is preliminary data.</text>
</comment>
<sequence length="595" mass="66901">MVDATFYVAPTTPLKRSYDDDTIVVNQDSAVLTNTAINEQEIAIRHASPAPSTSSSLTDLTASVDAPGSAIKSSQTPVTKRPKLSFAEKQAEKAAKQREKDEKARLKAEETARKEEEKRRLAEEKEVSRRAKDLEKAEKQKIKDAGKALKDAQKAQKAAEKKQKDAEKEAERLRKERSQMRLGNFFSKPKTEATPPSTPEDVSDGASSRRSSVVSIDAERPTFEPKKLNRPSNPDYEKFILPFFIADNTEIAPANRFKLDREVVFQVTTDSEATQLDLREQFGRPVKRLRKTIPVRDIIQNIQATGLDIIELDSPALEALSRASYKCLQFKEDVRPPYQGTYTRAVSPRTTKKLKRNPFTRALPETNYDYDSEAEWEPPGEDDEDLDEEDEMSDGEDGLDDMADFLDDADDLARKKGPSSDMEPVSSGLCWVGETFDDNGTDLQRYRMDFLHDSTTFPIDPFSTKHWSDESGQKFSIKSETSSSMQPPRQPLLSISPNTLPTIKVEADNSSKPTLAAKQKRINSDKQLKLIQPDLMVDFRRAVDGSDLTKLGLIEILKKQFPQCSKEAIKDTLTAVAVRVGKKETEKKWQLVDDS</sequence>
<dbReference type="Pfam" id="PF11600">
    <property type="entry name" value="CAF1A_acidic"/>
    <property type="match status" value="1"/>
</dbReference>
<dbReference type="GO" id="GO:0006334">
    <property type="term" value="P:nucleosome assembly"/>
    <property type="evidence" value="ECO:0007669"/>
    <property type="project" value="TreeGrafter"/>
</dbReference>
<feature type="region of interest" description="Disordered" evidence="7">
    <location>
        <begin position="468"/>
        <end position="496"/>
    </location>
</feature>
<keyword evidence="2" id="KW-0235">DNA replication</keyword>
<feature type="compositionally biased region" description="Polar residues" evidence="7">
    <location>
        <begin position="473"/>
        <end position="496"/>
    </location>
</feature>
<keyword evidence="3" id="KW-0227">DNA damage</keyword>
<dbReference type="InterPro" id="IPR021644">
    <property type="entry name" value="CAF-1_p150_acidic"/>
</dbReference>
<evidence type="ECO:0008006" key="13">
    <source>
        <dbReference type="Google" id="ProtNLM"/>
    </source>
</evidence>
<dbReference type="Proteomes" id="UP001309876">
    <property type="component" value="Unassembled WGS sequence"/>
</dbReference>
<dbReference type="GO" id="GO:0033186">
    <property type="term" value="C:CAF-1 complex"/>
    <property type="evidence" value="ECO:0007669"/>
    <property type="project" value="TreeGrafter"/>
</dbReference>
<dbReference type="GO" id="GO:0006281">
    <property type="term" value="P:DNA repair"/>
    <property type="evidence" value="ECO:0007669"/>
    <property type="project" value="UniProtKB-KW"/>
</dbReference>
<comment type="subcellular location">
    <subcellularLocation>
        <location evidence="1">Nucleus</location>
    </subcellularLocation>
</comment>
<feature type="region of interest" description="Disordered" evidence="7">
    <location>
        <begin position="347"/>
        <end position="403"/>
    </location>
</feature>
<dbReference type="InterPro" id="IPR022043">
    <property type="entry name" value="CAF1A_DD"/>
</dbReference>
<reference evidence="11 12" key="1">
    <citation type="submission" date="2023-08" db="EMBL/GenBank/DDBJ databases">
        <title>Black Yeasts Isolated from many extreme environments.</title>
        <authorList>
            <person name="Coleine C."/>
            <person name="Stajich J.E."/>
            <person name="Selbmann L."/>
        </authorList>
    </citation>
    <scope>NUCLEOTIDE SEQUENCE [LARGE SCALE GENOMIC DNA]</scope>
    <source>
        <strain evidence="11 12">CCFEE 5910</strain>
    </source>
</reference>
<gene>
    <name evidence="11" type="ORF">LTR05_002360</name>
</gene>
<accession>A0AAN7T455</accession>
<evidence type="ECO:0000313" key="11">
    <source>
        <dbReference type="EMBL" id="KAK5088143.1"/>
    </source>
</evidence>
<feature type="domain" description="Chromatin assembly factor 1 subunit Cac1-like C-terminal" evidence="10">
    <location>
        <begin position="537"/>
        <end position="591"/>
    </location>
</feature>
<evidence type="ECO:0000256" key="5">
    <source>
        <dbReference type="ARBA" id="ARBA00023204"/>
    </source>
</evidence>
<feature type="domain" description="Chromatin assembly factor 1 subunit A dimerization" evidence="9">
    <location>
        <begin position="326"/>
        <end position="397"/>
    </location>
</feature>
<proteinExistence type="predicted"/>
<dbReference type="GO" id="GO:0006260">
    <property type="term" value="P:DNA replication"/>
    <property type="evidence" value="ECO:0007669"/>
    <property type="project" value="UniProtKB-KW"/>
</dbReference>
<feature type="domain" description="Chromatin assembly factor 1 p150 subunit acidic region" evidence="8">
    <location>
        <begin position="87"/>
        <end position="197"/>
    </location>
</feature>
<organism evidence="11 12">
    <name type="scientific">Lithohypha guttulata</name>
    <dbReference type="NCBI Taxonomy" id="1690604"/>
    <lineage>
        <taxon>Eukaryota</taxon>
        <taxon>Fungi</taxon>
        <taxon>Dikarya</taxon>
        <taxon>Ascomycota</taxon>
        <taxon>Pezizomycotina</taxon>
        <taxon>Eurotiomycetes</taxon>
        <taxon>Chaetothyriomycetidae</taxon>
        <taxon>Chaetothyriales</taxon>
        <taxon>Trichomeriaceae</taxon>
        <taxon>Lithohypha</taxon>
    </lineage>
</organism>
<evidence type="ECO:0000256" key="6">
    <source>
        <dbReference type="ARBA" id="ARBA00023242"/>
    </source>
</evidence>
<evidence type="ECO:0000256" key="2">
    <source>
        <dbReference type="ARBA" id="ARBA00022705"/>
    </source>
</evidence>
<dbReference type="Pfam" id="PF12253">
    <property type="entry name" value="CAF1A_dimeriz"/>
    <property type="match status" value="1"/>
</dbReference>
<feature type="compositionally biased region" description="Basic and acidic residues" evidence="7">
    <location>
        <begin position="217"/>
        <end position="227"/>
    </location>
</feature>
<keyword evidence="12" id="KW-1185">Reference proteome</keyword>
<feature type="compositionally biased region" description="Acidic residues" evidence="7">
    <location>
        <begin position="368"/>
        <end position="403"/>
    </location>
</feature>
<dbReference type="PANTHER" id="PTHR15272:SF0">
    <property type="entry name" value="CHROMATIN ASSEMBLY FACTOR 1 SUBUNIT A"/>
    <property type="match status" value="1"/>
</dbReference>
<dbReference type="Pfam" id="PF21796">
    <property type="entry name" value="Cac1_C"/>
    <property type="match status" value="1"/>
</dbReference>
<evidence type="ECO:0000259" key="9">
    <source>
        <dbReference type="Pfam" id="PF12253"/>
    </source>
</evidence>
<name>A0AAN7T455_9EURO</name>
<evidence type="ECO:0000256" key="7">
    <source>
        <dbReference type="SAM" id="MobiDB-lite"/>
    </source>
</evidence>
<keyword evidence="6" id="KW-0539">Nucleus</keyword>
<keyword evidence="5" id="KW-0234">DNA repair</keyword>
<evidence type="ECO:0000313" key="12">
    <source>
        <dbReference type="Proteomes" id="UP001309876"/>
    </source>
</evidence>